<sequence length="154" mass="17850">MSGGEPRLGRLRFHAAFEMVLDELVAVVAKEKQRDPENYRKSPQTRLLARIYRAIRQEIPGDPLHASYYQGRSEGHSYQQWKRAKPCDKYRLFFKYLKDGDLVVFTWITSDISAAKYRSHMDAHRAFRQELALERQPATGTGPVVEAQKVDIIL</sequence>
<protein>
    <submittedName>
        <fullName evidence="1">Toxin YhaV</fullName>
    </submittedName>
</protein>
<dbReference type="GO" id="GO:0110001">
    <property type="term" value="C:toxin-antitoxin complex"/>
    <property type="evidence" value="ECO:0007669"/>
    <property type="project" value="InterPro"/>
</dbReference>
<dbReference type="AlphaFoldDB" id="A0A6V8NDR6"/>
<dbReference type="Pfam" id="PF11663">
    <property type="entry name" value="Toxin_YhaV"/>
    <property type="match status" value="1"/>
</dbReference>
<reference evidence="2" key="1">
    <citation type="submission" date="2020-06" db="EMBL/GenBank/DDBJ databases">
        <title>Draft genomic sequecing of Geomonas sp. Red745.</title>
        <authorList>
            <person name="Itoh H."/>
            <person name="Xu Z.X."/>
            <person name="Ushijima N."/>
            <person name="Masuda Y."/>
            <person name="Shiratori Y."/>
            <person name="Senoo K."/>
        </authorList>
    </citation>
    <scope>NUCLEOTIDE SEQUENCE [LARGE SCALE GENOMIC DNA]</scope>
    <source>
        <strain evidence="2">Red745</strain>
    </source>
</reference>
<evidence type="ECO:0000313" key="1">
    <source>
        <dbReference type="EMBL" id="GFO69937.1"/>
    </source>
</evidence>
<dbReference type="Proteomes" id="UP000587586">
    <property type="component" value="Unassembled WGS sequence"/>
</dbReference>
<gene>
    <name evidence="1" type="ORF">GMLC_35160</name>
</gene>
<dbReference type="EMBL" id="BLXZ01000007">
    <property type="protein sequence ID" value="GFO69937.1"/>
    <property type="molecule type" value="Genomic_DNA"/>
</dbReference>
<evidence type="ECO:0000313" key="2">
    <source>
        <dbReference type="Proteomes" id="UP000587586"/>
    </source>
</evidence>
<comment type="caution">
    <text evidence="1">The sequence shown here is derived from an EMBL/GenBank/DDBJ whole genome shotgun (WGS) entry which is preliminary data.</text>
</comment>
<accession>A0A6V8NDR6</accession>
<name>A0A6V8NDR6_9BACT</name>
<keyword evidence="2" id="KW-1185">Reference proteome</keyword>
<proteinExistence type="predicted"/>
<dbReference type="InterPro" id="IPR021679">
    <property type="entry name" value="Toxin_endonuclease_YhaV"/>
</dbReference>
<dbReference type="GO" id="GO:0004540">
    <property type="term" value="F:RNA nuclease activity"/>
    <property type="evidence" value="ECO:0007669"/>
    <property type="project" value="InterPro"/>
</dbReference>
<dbReference type="RefSeq" id="WP_246329869.1">
    <property type="nucleotide sequence ID" value="NZ_BLXZ01000007.1"/>
</dbReference>
<organism evidence="1 2">
    <name type="scientific">Geomonas limicola</name>
    <dbReference type="NCBI Taxonomy" id="2740186"/>
    <lineage>
        <taxon>Bacteria</taxon>
        <taxon>Pseudomonadati</taxon>
        <taxon>Thermodesulfobacteriota</taxon>
        <taxon>Desulfuromonadia</taxon>
        <taxon>Geobacterales</taxon>
        <taxon>Geobacteraceae</taxon>
        <taxon>Geomonas</taxon>
    </lineage>
</organism>